<keyword evidence="1" id="KW-0175">Coiled coil</keyword>
<accession>A0A9P5PQC1</accession>
<dbReference type="Proteomes" id="UP000772434">
    <property type="component" value="Unassembled WGS sequence"/>
</dbReference>
<organism evidence="2 3">
    <name type="scientific">Rhodocollybia butyracea</name>
    <dbReference type="NCBI Taxonomy" id="206335"/>
    <lineage>
        <taxon>Eukaryota</taxon>
        <taxon>Fungi</taxon>
        <taxon>Dikarya</taxon>
        <taxon>Basidiomycota</taxon>
        <taxon>Agaricomycotina</taxon>
        <taxon>Agaricomycetes</taxon>
        <taxon>Agaricomycetidae</taxon>
        <taxon>Agaricales</taxon>
        <taxon>Marasmiineae</taxon>
        <taxon>Omphalotaceae</taxon>
        <taxon>Rhodocollybia</taxon>
    </lineage>
</organism>
<evidence type="ECO:0000313" key="2">
    <source>
        <dbReference type="EMBL" id="KAF9070221.1"/>
    </source>
</evidence>
<gene>
    <name evidence="2" type="ORF">BDP27DRAFT_1221084</name>
</gene>
<name>A0A9P5PQC1_9AGAR</name>
<reference evidence="2" key="1">
    <citation type="submission" date="2020-11" db="EMBL/GenBank/DDBJ databases">
        <authorList>
            <consortium name="DOE Joint Genome Institute"/>
            <person name="Ahrendt S."/>
            <person name="Riley R."/>
            <person name="Andreopoulos W."/>
            <person name="Labutti K."/>
            <person name="Pangilinan J."/>
            <person name="Ruiz-Duenas F.J."/>
            <person name="Barrasa J.M."/>
            <person name="Sanchez-Garcia M."/>
            <person name="Camarero S."/>
            <person name="Miyauchi S."/>
            <person name="Serrano A."/>
            <person name="Linde D."/>
            <person name="Babiker R."/>
            <person name="Drula E."/>
            <person name="Ayuso-Fernandez I."/>
            <person name="Pacheco R."/>
            <person name="Padilla G."/>
            <person name="Ferreira P."/>
            <person name="Barriuso J."/>
            <person name="Kellner H."/>
            <person name="Castanera R."/>
            <person name="Alfaro M."/>
            <person name="Ramirez L."/>
            <person name="Pisabarro A.G."/>
            <person name="Kuo A."/>
            <person name="Tritt A."/>
            <person name="Lipzen A."/>
            <person name="He G."/>
            <person name="Yan M."/>
            <person name="Ng V."/>
            <person name="Cullen D."/>
            <person name="Martin F."/>
            <person name="Rosso M.-N."/>
            <person name="Henrissat B."/>
            <person name="Hibbett D."/>
            <person name="Martinez A.T."/>
            <person name="Grigoriev I.V."/>
        </authorList>
    </citation>
    <scope>NUCLEOTIDE SEQUENCE</scope>
    <source>
        <strain evidence="2">AH 40177</strain>
    </source>
</reference>
<sequence>VLVARIFEMSRLNIAGTGYKMCKHLAAALKSRSKSIQAAIKAYNTAAAALTPPCQEVSWEEIIEFSFLSEFDILRDAREDVRERKWATQKNRLLMQQFFKLLCAEDELARLHVEIRRLLTNIENEEVKIRAAATHIEKTDPALALQIHQEKANRLKPT</sequence>
<proteinExistence type="predicted"/>
<keyword evidence="3" id="KW-1185">Reference proteome</keyword>
<evidence type="ECO:0000313" key="3">
    <source>
        <dbReference type="Proteomes" id="UP000772434"/>
    </source>
</evidence>
<evidence type="ECO:0000256" key="1">
    <source>
        <dbReference type="SAM" id="Coils"/>
    </source>
</evidence>
<dbReference type="AlphaFoldDB" id="A0A9P5PQC1"/>
<dbReference type="OrthoDB" id="3251205at2759"/>
<feature type="non-terminal residue" evidence="2">
    <location>
        <position position="158"/>
    </location>
</feature>
<protein>
    <submittedName>
        <fullName evidence="2">Uncharacterized protein</fullName>
    </submittedName>
</protein>
<feature type="coiled-coil region" evidence="1">
    <location>
        <begin position="101"/>
        <end position="128"/>
    </location>
</feature>
<dbReference type="EMBL" id="JADNRY010000043">
    <property type="protein sequence ID" value="KAF9070221.1"/>
    <property type="molecule type" value="Genomic_DNA"/>
</dbReference>
<comment type="caution">
    <text evidence="2">The sequence shown here is derived from an EMBL/GenBank/DDBJ whole genome shotgun (WGS) entry which is preliminary data.</text>
</comment>